<feature type="transmembrane region" description="Helical" evidence="6">
    <location>
        <begin position="604"/>
        <end position="624"/>
    </location>
</feature>
<dbReference type="Pfam" id="PF03176">
    <property type="entry name" value="MMPL"/>
    <property type="match status" value="2"/>
</dbReference>
<gene>
    <name evidence="8" type="ORF">ACFSJD_27735</name>
</gene>
<evidence type="ECO:0000313" key="8">
    <source>
        <dbReference type="EMBL" id="MFD1521322.1"/>
    </source>
</evidence>
<feature type="transmembrane region" description="Helical" evidence="6">
    <location>
        <begin position="645"/>
        <end position="669"/>
    </location>
</feature>
<evidence type="ECO:0000256" key="1">
    <source>
        <dbReference type="ARBA" id="ARBA00004651"/>
    </source>
</evidence>
<organism evidence="8 9">
    <name type="scientific">Pseudonocardia yunnanensis</name>
    <dbReference type="NCBI Taxonomy" id="58107"/>
    <lineage>
        <taxon>Bacteria</taxon>
        <taxon>Bacillati</taxon>
        <taxon>Actinomycetota</taxon>
        <taxon>Actinomycetes</taxon>
        <taxon>Pseudonocardiales</taxon>
        <taxon>Pseudonocardiaceae</taxon>
        <taxon>Pseudonocardia</taxon>
    </lineage>
</organism>
<feature type="transmembrane region" description="Helical" evidence="6">
    <location>
        <begin position="384"/>
        <end position="404"/>
    </location>
</feature>
<keyword evidence="9" id="KW-1185">Reference proteome</keyword>
<feature type="transmembrane region" description="Helical" evidence="6">
    <location>
        <begin position="681"/>
        <end position="704"/>
    </location>
</feature>
<feature type="transmembrane region" description="Helical" evidence="6">
    <location>
        <begin position="536"/>
        <end position="555"/>
    </location>
</feature>
<feature type="transmembrane region" description="Helical" evidence="6">
    <location>
        <begin position="330"/>
        <end position="354"/>
    </location>
</feature>
<keyword evidence="4 6" id="KW-1133">Transmembrane helix</keyword>
<protein>
    <submittedName>
        <fullName evidence="8">MMPL family transporter</fullName>
    </submittedName>
</protein>
<keyword evidence="5 6" id="KW-0472">Membrane</keyword>
<dbReference type="SUPFAM" id="SSF82866">
    <property type="entry name" value="Multidrug efflux transporter AcrB transmembrane domain"/>
    <property type="match status" value="2"/>
</dbReference>
<feature type="transmembrane region" description="Helical" evidence="6">
    <location>
        <begin position="41"/>
        <end position="60"/>
    </location>
</feature>
<keyword evidence="2" id="KW-1003">Cell membrane</keyword>
<feature type="transmembrane region" description="Helical" evidence="6">
    <location>
        <begin position="562"/>
        <end position="584"/>
    </location>
</feature>
<accession>A0ABW4F228</accession>
<keyword evidence="3 6" id="KW-0812">Transmembrane</keyword>
<dbReference type="InterPro" id="IPR004869">
    <property type="entry name" value="MMPL_dom"/>
</dbReference>
<evidence type="ECO:0000256" key="2">
    <source>
        <dbReference type="ARBA" id="ARBA00022475"/>
    </source>
</evidence>
<evidence type="ECO:0000256" key="4">
    <source>
        <dbReference type="ARBA" id="ARBA00022989"/>
    </source>
</evidence>
<sequence>MSRPPRPRCYRRRQRAVGMAGGQAVSVRIAMWSAHHPARAVLGWVAFIVLCVAAGAATGTNKGVISDFWMGEAGRAEAAAAAAGLTPPPVEHVLITAPGKSLDAAAAAVRDVRGALQESLDVAEVGEPVRSADGGTLRIPVTLAGDTETAKKTVRGILERTAALQAAHPEVTIAQTGSASVSVGVNDKQGQDLARTEMISLPITFVVLLVTFGAVLAAAIPVVLALSAFAGSVGLYGVASWIFPDAGGAAISVVFLLGMAVGVDYALFYLKRVREERARSGNTLTHAAAVEIAAATAGRSIMTSGVAVIVSLAGLYIVDDVIFSSVATGAVLVVAVAVAGSLTALPALLVGLGGRIGHRSIGRRRAASDSRWTALLQPALRRPVATLLVGAVLTAALALPAASIRLGNEGKETFPAGIPAVATYSRLTQAFPDEGAQHLVVVRADPARATDATAAIDELARRIGGGPARTVSADGTTTVLQVPVGYPENSPAARASLDRLRGELLPATLGGTGAEYAVSGEVARGVDYSAHQAGRIPWVIGFVCVATLVVMLVAFGSVVLALVGVVINLAAVVAAWGGLTLVFQNDWAEGLLGFTSTGFIGSRMPLMILAILVGLSTDYQIFVVSRIREAVRRGVPTRQAVLDGMAASASVVTSAAVIMVSVFVSFIFIDRIEMKQVGVGLTIAVLFDAVVLRILILPAVMTLLGERCWWPRRGSLTQDVVSRPRRARAART</sequence>
<evidence type="ECO:0000256" key="5">
    <source>
        <dbReference type="ARBA" id="ARBA00023136"/>
    </source>
</evidence>
<dbReference type="Gene3D" id="1.20.1640.10">
    <property type="entry name" value="Multidrug efflux transporter AcrB transmembrane domain"/>
    <property type="match status" value="2"/>
</dbReference>
<evidence type="ECO:0000313" key="9">
    <source>
        <dbReference type="Proteomes" id="UP001597114"/>
    </source>
</evidence>
<evidence type="ECO:0000259" key="7">
    <source>
        <dbReference type="Pfam" id="PF03176"/>
    </source>
</evidence>
<dbReference type="PANTHER" id="PTHR33406:SF13">
    <property type="entry name" value="MEMBRANE PROTEIN YDFJ"/>
    <property type="match status" value="1"/>
</dbReference>
<feature type="domain" description="Membrane transport protein MMPL" evidence="7">
    <location>
        <begin position="415"/>
        <end position="717"/>
    </location>
</feature>
<dbReference type="RefSeq" id="WP_344730274.1">
    <property type="nucleotide sequence ID" value="NZ_BAAAUS010000065.1"/>
</dbReference>
<evidence type="ECO:0000256" key="6">
    <source>
        <dbReference type="SAM" id="Phobius"/>
    </source>
</evidence>
<feature type="transmembrane region" description="Helical" evidence="6">
    <location>
        <begin position="205"/>
        <end position="229"/>
    </location>
</feature>
<feature type="transmembrane region" description="Helical" evidence="6">
    <location>
        <begin position="249"/>
        <end position="270"/>
    </location>
</feature>
<comment type="caution">
    <text evidence="8">The sequence shown here is derived from an EMBL/GenBank/DDBJ whole genome shotgun (WGS) entry which is preliminary data.</text>
</comment>
<comment type="subcellular location">
    <subcellularLocation>
        <location evidence="1">Cell membrane</location>
        <topology evidence="1">Multi-pass membrane protein</topology>
    </subcellularLocation>
</comment>
<evidence type="ECO:0000256" key="3">
    <source>
        <dbReference type="ARBA" id="ARBA00022692"/>
    </source>
</evidence>
<proteinExistence type="predicted"/>
<feature type="transmembrane region" description="Helical" evidence="6">
    <location>
        <begin position="301"/>
        <end position="318"/>
    </location>
</feature>
<name>A0ABW4F228_9PSEU</name>
<dbReference type="EMBL" id="JBHUCO010000033">
    <property type="protein sequence ID" value="MFD1521322.1"/>
    <property type="molecule type" value="Genomic_DNA"/>
</dbReference>
<reference evidence="9" key="1">
    <citation type="journal article" date="2019" name="Int. J. Syst. Evol. Microbiol.">
        <title>The Global Catalogue of Microorganisms (GCM) 10K type strain sequencing project: providing services to taxonomists for standard genome sequencing and annotation.</title>
        <authorList>
            <consortium name="The Broad Institute Genomics Platform"/>
            <consortium name="The Broad Institute Genome Sequencing Center for Infectious Disease"/>
            <person name="Wu L."/>
            <person name="Ma J."/>
        </authorList>
    </citation>
    <scope>NUCLEOTIDE SEQUENCE [LARGE SCALE GENOMIC DNA]</scope>
    <source>
        <strain evidence="9">CCM 7043</strain>
    </source>
</reference>
<dbReference type="Proteomes" id="UP001597114">
    <property type="component" value="Unassembled WGS sequence"/>
</dbReference>
<feature type="domain" description="Membrane transport protein MMPL" evidence="7">
    <location>
        <begin position="101"/>
        <end position="385"/>
    </location>
</feature>
<dbReference type="InterPro" id="IPR050545">
    <property type="entry name" value="Mycobact_MmpL"/>
</dbReference>
<dbReference type="PANTHER" id="PTHR33406">
    <property type="entry name" value="MEMBRANE PROTEIN MJ1562-RELATED"/>
    <property type="match status" value="1"/>
</dbReference>